<dbReference type="EMBL" id="CP090891">
    <property type="protein sequence ID" value="ULU14314.1"/>
    <property type="molecule type" value="Genomic_DNA"/>
</dbReference>
<evidence type="ECO:0000256" key="1">
    <source>
        <dbReference type="SAM" id="MobiDB-lite"/>
    </source>
</evidence>
<organism evidence="2 3">
    <name type="scientific">Caenorhabditis briggsae</name>
    <dbReference type="NCBI Taxonomy" id="6238"/>
    <lineage>
        <taxon>Eukaryota</taxon>
        <taxon>Metazoa</taxon>
        <taxon>Ecdysozoa</taxon>
        <taxon>Nematoda</taxon>
        <taxon>Chromadorea</taxon>
        <taxon>Rhabditida</taxon>
        <taxon>Rhabditina</taxon>
        <taxon>Rhabditomorpha</taxon>
        <taxon>Rhabditoidea</taxon>
        <taxon>Rhabditidae</taxon>
        <taxon>Peloderinae</taxon>
        <taxon>Caenorhabditis</taxon>
    </lineage>
</organism>
<proteinExistence type="predicted"/>
<evidence type="ECO:0000313" key="3">
    <source>
        <dbReference type="Proteomes" id="UP000827892"/>
    </source>
</evidence>
<reference evidence="2 3" key="1">
    <citation type="submission" date="2022-05" db="EMBL/GenBank/DDBJ databases">
        <title>Chromosome-level reference genomes for two strains of Caenorhabditis briggsae: an improved platform for comparative genomics.</title>
        <authorList>
            <person name="Stevens L."/>
            <person name="Andersen E.C."/>
        </authorList>
    </citation>
    <scope>NUCLEOTIDE SEQUENCE [LARGE SCALE GENOMIC DNA]</scope>
    <source>
        <strain evidence="2">QX1410_ONT</strain>
        <tissue evidence="2">Whole-organism</tissue>
    </source>
</reference>
<dbReference type="Proteomes" id="UP000827892">
    <property type="component" value="Chromosome I"/>
</dbReference>
<evidence type="ECO:0000313" key="2">
    <source>
        <dbReference type="EMBL" id="ULU14314.1"/>
    </source>
</evidence>
<dbReference type="AlphaFoldDB" id="A0AAE9E035"/>
<feature type="region of interest" description="Disordered" evidence="1">
    <location>
        <begin position="1"/>
        <end position="20"/>
    </location>
</feature>
<gene>
    <name evidence="2" type="ORF">L3Y34_016680</name>
</gene>
<accession>A0AAE9E035</accession>
<sequence>MPKDLMKRRNVNSPIKFHPYPRHQETGIEIDGVEIPDDDIMEMKISDNDVPHSEAMDLIFPASLWAELEVLEGGSGASENLEMTDLTEKRQDVDSEDVMDISAKEGVTKSFTERPGHLLEEGEYEEGQSLTELFQKYGMVDDEFDEDCPMPPNVTCDWDPFEIKSNNKKSESDVIAEYEALVQPKMRSGGKKGRKLM</sequence>
<protein>
    <submittedName>
        <fullName evidence="2">Uncharacterized protein</fullName>
    </submittedName>
</protein>
<name>A0AAE9E035_CAEBR</name>